<accession>A0A1V8SMG9</accession>
<dbReference type="EMBL" id="NAJO01000035">
    <property type="protein sequence ID" value="OQO00366.1"/>
    <property type="molecule type" value="Genomic_DNA"/>
</dbReference>
<feature type="compositionally biased region" description="Low complexity" evidence="1">
    <location>
        <begin position="1"/>
        <end position="10"/>
    </location>
</feature>
<evidence type="ECO:0000313" key="3">
    <source>
        <dbReference type="Proteomes" id="UP000192596"/>
    </source>
</evidence>
<evidence type="ECO:0000256" key="1">
    <source>
        <dbReference type="SAM" id="MobiDB-lite"/>
    </source>
</evidence>
<sequence>MAGRGAAGAPPQRPITPLDPSLESRPVPSRRTVQPQAYRPGAAADTRDSMRPFPELEATADPTAFDASGPYASFGTGYHSNSDDVRRLLEHIHDGETVRWREDEQITPNPTWGYYVFLTSYTPATREKLTRALENLCDVQTHTIDAEYTLPVFAGEAIKRFQLDLIDDQSTLEDATDDRIRAEFRAIIRGLDLTDDVTVIPPPARNLICLVLDEAAIDMLSGLKMPRDLQRDLTELESKTIKAVEIRWERPQRSRSSYRGIGRVSINGLLRLYNLMTSNNGYMEDLHPLNGVP</sequence>
<comment type="caution">
    <text evidence="2">The sequence shown here is derived from an EMBL/GenBank/DDBJ whole genome shotgun (WGS) entry which is preliminary data.</text>
</comment>
<gene>
    <name evidence="2" type="ORF">B0A48_13713</name>
</gene>
<keyword evidence="3" id="KW-1185">Reference proteome</keyword>
<dbReference type="OrthoDB" id="5101662at2759"/>
<protein>
    <submittedName>
        <fullName evidence="2">Uncharacterized protein</fullName>
    </submittedName>
</protein>
<organism evidence="2 3">
    <name type="scientific">Cryoendolithus antarcticus</name>
    <dbReference type="NCBI Taxonomy" id="1507870"/>
    <lineage>
        <taxon>Eukaryota</taxon>
        <taxon>Fungi</taxon>
        <taxon>Dikarya</taxon>
        <taxon>Ascomycota</taxon>
        <taxon>Pezizomycotina</taxon>
        <taxon>Dothideomycetes</taxon>
        <taxon>Dothideomycetidae</taxon>
        <taxon>Cladosporiales</taxon>
        <taxon>Cladosporiaceae</taxon>
        <taxon>Cryoendolithus</taxon>
    </lineage>
</organism>
<dbReference type="Proteomes" id="UP000192596">
    <property type="component" value="Unassembled WGS sequence"/>
</dbReference>
<dbReference type="AlphaFoldDB" id="A0A1V8SMG9"/>
<name>A0A1V8SMG9_9PEZI</name>
<proteinExistence type="predicted"/>
<feature type="region of interest" description="Disordered" evidence="1">
    <location>
        <begin position="1"/>
        <end position="49"/>
    </location>
</feature>
<reference evidence="3" key="1">
    <citation type="submission" date="2017-03" db="EMBL/GenBank/DDBJ databases">
        <title>Genomes of endolithic fungi from Antarctica.</title>
        <authorList>
            <person name="Coleine C."/>
            <person name="Masonjones S."/>
            <person name="Stajich J.E."/>
        </authorList>
    </citation>
    <scope>NUCLEOTIDE SEQUENCE [LARGE SCALE GENOMIC DNA]</scope>
    <source>
        <strain evidence="3">CCFEE 5527</strain>
    </source>
</reference>
<evidence type="ECO:0000313" key="2">
    <source>
        <dbReference type="EMBL" id="OQO00366.1"/>
    </source>
</evidence>
<dbReference type="InParanoid" id="A0A1V8SMG9"/>